<reference evidence="2" key="2">
    <citation type="submission" date="2025-08" db="UniProtKB">
        <authorList>
            <consortium name="RefSeq"/>
        </authorList>
    </citation>
    <scope>IDENTIFICATION</scope>
</reference>
<accession>A0AB32VYP9</accession>
<gene>
    <name evidence="2" type="primary">LOC108660733</name>
</gene>
<reference evidence="1" key="1">
    <citation type="journal article" date="1997" name="Nucleic Acids Res.">
        <title>tRNAscan-SE: a program for improved detection of transfer RNA genes in genomic sequence.</title>
        <authorList>
            <person name="Lowe T.M."/>
            <person name="Eddy S.R."/>
        </authorList>
    </citation>
    <scope>NUCLEOTIDE SEQUENCE [LARGE SCALE GENOMIC DNA]</scope>
    <source>
        <strain evidence="1">r\B97-61/B2</strain>
    </source>
</reference>
<dbReference type="Gramene" id="Tc02v2_t031370.1">
    <property type="protein sequence ID" value="Tc02v2_p031370.1"/>
    <property type="gene ID" value="Tc02v2_g031370"/>
</dbReference>
<protein>
    <submittedName>
        <fullName evidence="2">Glycine-rich cell wall structural protein 1-like</fullName>
    </submittedName>
</protein>
<proteinExistence type="predicted"/>
<dbReference type="GeneID" id="108660733"/>
<sequence>MNNCAQKLQDLDIMYAIAMLDDLQSALSDHSSSLFDFGFDINVLASPPTAPTCHKNAPITACFAIAFGDDKVDKVRFRDDNCRWGPRRCGGRFSGRGPSFGGGHGGGGGGGIGGCSGHGGGFGVGGGVGVGAEGGFSGGGGGGVGGGSRHGGGFGARGGLGGGAAGAVGVGGGAGGG</sequence>
<dbReference type="RefSeq" id="XP_017970515.1">
    <property type="nucleotide sequence ID" value="XM_018115026.1"/>
</dbReference>
<organism evidence="1 2">
    <name type="scientific">Theobroma cacao</name>
    <name type="common">Cacao</name>
    <name type="synonym">Cocoa</name>
    <dbReference type="NCBI Taxonomy" id="3641"/>
    <lineage>
        <taxon>Eukaryota</taxon>
        <taxon>Viridiplantae</taxon>
        <taxon>Streptophyta</taxon>
        <taxon>Embryophyta</taxon>
        <taxon>Tracheophyta</taxon>
        <taxon>Spermatophyta</taxon>
        <taxon>Magnoliopsida</taxon>
        <taxon>eudicotyledons</taxon>
        <taxon>Gunneridae</taxon>
        <taxon>Pentapetalae</taxon>
        <taxon>rosids</taxon>
        <taxon>malvids</taxon>
        <taxon>Malvales</taxon>
        <taxon>Malvaceae</taxon>
        <taxon>Byttnerioideae</taxon>
        <taxon>Theobroma</taxon>
    </lineage>
</organism>
<dbReference type="KEGG" id="tcc:108660733"/>
<dbReference type="Proteomes" id="UP000694886">
    <property type="component" value="Chromosome 2"/>
</dbReference>
<dbReference type="AlphaFoldDB" id="A0AB32VYP9"/>
<evidence type="ECO:0000313" key="1">
    <source>
        <dbReference type="Proteomes" id="UP000694886"/>
    </source>
</evidence>
<name>A0AB32VYP9_THECC</name>
<evidence type="ECO:0000313" key="2">
    <source>
        <dbReference type="RefSeq" id="XP_017970515.1"/>
    </source>
</evidence>